<dbReference type="Proteomes" id="UP000540698">
    <property type="component" value="Unassembled WGS sequence"/>
</dbReference>
<keyword evidence="3" id="KW-1185">Reference proteome</keyword>
<dbReference type="Pfam" id="PF12728">
    <property type="entry name" value="HTH_17"/>
    <property type="match status" value="1"/>
</dbReference>
<name>A0A7X6LAB2_9NOCA</name>
<dbReference type="EMBL" id="JAAXOS010000021">
    <property type="protein sequence ID" value="NKY30809.1"/>
    <property type="molecule type" value="Genomic_DNA"/>
</dbReference>
<evidence type="ECO:0000313" key="2">
    <source>
        <dbReference type="EMBL" id="NKY30809.1"/>
    </source>
</evidence>
<accession>A0A7X6LAB2</accession>
<dbReference type="InterPro" id="IPR041657">
    <property type="entry name" value="HTH_17"/>
</dbReference>
<gene>
    <name evidence="2" type="ORF">HGB38_32055</name>
</gene>
<dbReference type="AlphaFoldDB" id="A0A7X6LAB2"/>
<comment type="caution">
    <text evidence="2">The sequence shown here is derived from an EMBL/GenBank/DDBJ whole genome shotgun (WGS) entry which is preliminary data.</text>
</comment>
<proteinExistence type="predicted"/>
<dbReference type="Gene3D" id="1.10.1660.10">
    <property type="match status" value="1"/>
</dbReference>
<dbReference type="SUPFAM" id="SSF46955">
    <property type="entry name" value="Putative DNA-binding domain"/>
    <property type="match status" value="1"/>
</dbReference>
<organism evidence="2 3">
    <name type="scientific">Nocardia gamkensis</name>
    <dbReference type="NCBI Taxonomy" id="352869"/>
    <lineage>
        <taxon>Bacteria</taxon>
        <taxon>Bacillati</taxon>
        <taxon>Actinomycetota</taxon>
        <taxon>Actinomycetes</taxon>
        <taxon>Mycobacteriales</taxon>
        <taxon>Nocardiaceae</taxon>
        <taxon>Nocardia</taxon>
    </lineage>
</organism>
<protein>
    <submittedName>
        <fullName evidence="2">Helix-turn-helix domain-containing protein</fullName>
    </submittedName>
</protein>
<evidence type="ECO:0000259" key="1">
    <source>
        <dbReference type="Pfam" id="PF12728"/>
    </source>
</evidence>
<reference evidence="2 3" key="1">
    <citation type="submission" date="2020-04" db="EMBL/GenBank/DDBJ databases">
        <title>MicrobeNet Type strains.</title>
        <authorList>
            <person name="Nicholson A.C."/>
        </authorList>
    </citation>
    <scope>NUCLEOTIDE SEQUENCE [LARGE SCALE GENOMIC DNA]</scope>
    <source>
        <strain evidence="2 3">DSM 44956</strain>
    </source>
</reference>
<feature type="domain" description="Helix-turn-helix" evidence="1">
    <location>
        <begin position="6"/>
        <end position="53"/>
    </location>
</feature>
<dbReference type="InterPro" id="IPR009061">
    <property type="entry name" value="DNA-bd_dom_put_sf"/>
</dbReference>
<evidence type="ECO:0000313" key="3">
    <source>
        <dbReference type="Proteomes" id="UP000540698"/>
    </source>
</evidence>
<sequence>MERLWTIDDVAEFLNVPPDSVREWRKKGYGPPARKVGKHLRWYPAAVRDWFDQLPVDDAA</sequence>